<dbReference type="GO" id="GO:0006865">
    <property type="term" value="P:amino acid transport"/>
    <property type="evidence" value="ECO:0007669"/>
    <property type="project" value="TreeGrafter"/>
</dbReference>
<dbReference type="PROSITE" id="PS50928">
    <property type="entry name" value="ABC_TM1"/>
    <property type="match status" value="1"/>
</dbReference>
<keyword evidence="5" id="KW-0813">Transport</keyword>
<keyword evidence="2" id="KW-0812">Transmembrane</keyword>
<reference evidence="8" key="1">
    <citation type="journal article" date="2011" name="Proc. Natl. Acad. Sci. U.S.A.">
        <title>Genomic insights into the physiology and ecology of the marine filamentous cyanobacterium Lyngbya majuscula.</title>
        <authorList>
            <person name="Jones A.C."/>
            <person name="Monroe E.A."/>
            <person name="Podell S."/>
            <person name="Hess W.R."/>
            <person name="Klages S."/>
            <person name="Esquenazi E."/>
            <person name="Niessen S."/>
            <person name="Hoover H."/>
            <person name="Rothmann M."/>
            <person name="Lasken R.S."/>
            <person name="Yates J.R.III."/>
            <person name="Reinhardt R."/>
            <person name="Kube M."/>
            <person name="Burkart M.D."/>
            <person name="Allen E.E."/>
            <person name="Dorrestein P.C."/>
            <person name="Gerwick W.H."/>
            <person name="Gerwick L."/>
        </authorList>
    </citation>
    <scope>NUCLEOTIDE SEQUENCE [LARGE SCALE GENOMIC DNA]</scope>
    <source>
        <strain evidence="8">3L</strain>
    </source>
</reference>
<comment type="similarity">
    <text evidence="5">Belongs to the binding-protein-dependent transport system permease family.</text>
</comment>
<dbReference type="GO" id="GO:0005886">
    <property type="term" value="C:plasma membrane"/>
    <property type="evidence" value="ECO:0007669"/>
    <property type="project" value="UniProtKB-SubCell"/>
</dbReference>
<dbReference type="GO" id="GO:0055085">
    <property type="term" value="P:transmembrane transport"/>
    <property type="evidence" value="ECO:0007669"/>
    <property type="project" value="InterPro"/>
</dbReference>
<keyword evidence="3" id="KW-1133">Transmembrane helix</keyword>
<evidence type="ECO:0000256" key="3">
    <source>
        <dbReference type="ARBA" id="ARBA00022989"/>
    </source>
</evidence>
<dbReference type="eggNOG" id="COG0765">
    <property type="taxonomic scope" value="Bacteria"/>
</dbReference>
<keyword evidence="4" id="KW-0472">Membrane</keyword>
<feature type="domain" description="ABC transmembrane type-1" evidence="6">
    <location>
        <begin position="1"/>
        <end position="106"/>
    </location>
</feature>
<dbReference type="HOGENOM" id="CLU_2220176_0_0_3"/>
<dbReference type="CDD" id="cd06261">
    <property type="entry name" value="TM_PBP2"/>
    <property type="match status" value="1"/>
</dbReference>
<protein>
    <submittedName>
        <fullName evidence="7">ABC-type amino acid transport system, permease component</fullName>
    </submittedName>
</protein>
<evidence type="ECO:0000256" key="2">
    <source>
        <dbReference type="ARBA" id="ARBA00022692"/>
    </source>
</evidence>
<dbReference type="InterPro" id="IPR043429">
    <property type="entry name" value="ArtM/GltK/GlnP/TcyL/YhdX-like"/>
</dbReference>
<evidence type="ECO:0000256" key="4">
    <source>
        <dbReference type="ARBA" id="ARBA00023136"/>
    </source>
</evidence>
<dbReference type="EMBL" id="GL890844">
    <property type="protein sequence ID" value="EGJ33553.1"/>
    <property type="molecule type" value="Genomic_DNA"/>
</dbReference>
<dbReference type="Gene3D" id="1.10.3720.10">
    <property type="entry name" value="MetI-like"/>
    <property type="match status" value="1"/>
</dbReference>
<name>F4XPC5_9CYAN</name>
<evidence type="ECO:0000256" key="1">
    <source>
        <dbReference type="ARBA" id="ARBA00004141"/>
    </source>
</evidence>
<organism evidence="7 8">
    <name type="scientific">Moorena producens 3L</name>
    <dbReference type="NCBI Taxonomy" id="489825"/>
    <lineage>
        <taxon>Bacteria</taxon>
        <taxon>Bacillati</taxon>
        <taxon>Cyanobacteriota</taxon>
        <taxon>Cyanophyceae</taxon>
        <taxon>Coleofasciculales</taxon>
        <taxon>Coleofasciculaceae</taxon>
        <taxon>Moorena</taxon>
    </lineage>
</organism>
<dbReference type="InterPro" id="IPR000515">
    <property type="entry name" value="MetI-like"/>
</dbReference>
<accession>F4XPC5</accession>
<comment type="subcellular location">
    <subcellularLocation>
        <location evidence="5">Cell membrane</location>
        <topology evidence="5">Multi-pass membrane protein</topology>
    </subcellularLocation>
    <subcellularLocation>
        <location evidence="1">Membrane</location>
        <topology evidence="1">Multi-pass membrane protein</topology>
    </subcellularLocation>
</comment>
<dbReference type="AlphaFoldDB" id="F4XPC5"/>
<evidence type="ECO:0000313" key="8">
    <source>
        <dbReference type="Proteomes" id="UP000003959"/>
    </source>
</evidence>
<dbReference type="InterPro" id="IPR035906">
    <property type="entry name" value="MetI-like_sf"/>
</dbReference>
<keyword evidence="8" id="KW-1185">Reference proteome</keyword>
<dbReference type="Proteomes" id="UP000003959">
    <property type="component" value="Unassembled WGS sequence"/>
</dbReference>
<gene>
    <name evidence="7" type="ORF">LYNGBM3L_29130</name>
</gene>
<dbReference type="SUPFAM" id="SSF161098">
    <property type="entry name" value="MetI-like"/>
    <property type="match status" value="1"/>
</dbReference>
<dbReference type="PANTHER" id="PTHR30614">
    <property type="entry name" value="MEMBRANE COMPONENT OF AMINO ACID ABC TRANSPORTER"/>
    <property type="match status" value="1"/>
</dbReference>
<proteinExistence type="inferred from homology"/>
<evidence type="ECO:0000313" key="7">
    <source>
        <dbReference type="EMBL" id="EGJ33553.1"/>
    </source>
</evidence>
<dbReference type="PANTHER" id="PTHR30614:SF41">
    <property type="entry name" value="INNER MEMBRANE AMINO-ACID ABC TRANSPORTER PERMEASE PROTEIN YHDY"/>
    <property type="match status" value="1"/>
</dbReference>
<evidence type="ECO:0000256" key="5">
    <source>
        <dbReference type="RuleBase" id="RU363032"/>
    </source>
</evidence>
<dbReference type="Pfam" id="PF00528">
    <property type="entry name" value="BPD_transp_1"/>
    <property type="match status" value="1"/>
</dbReference>
<sequence>MHISLFIGQVLLPLFLPKGMRPDRVLRAIVGLTIFSSADLAEKVRGGIQAIPRGQVEASKALGLNTPFTLGLIVLPQAFKISIPSIVGQFISLFQDTTLLAIVGLL</sequence>
<evidence type="ECO:0000259" key="6">
    <source>
        <dbReference type="PROSITE" id="PS50928"/>
    </source>
</evidence>